<comment type="similarity">
    <text evidence="2">Belongs to the chromate ion transporter (CHR) (TC 2.A.51) family.</text>
</comment>
<proteinExistence type="inferred from homology"/>
<evidence type="ECO:0000313" key="8">
    <source>
        <dbReference type="EMBL" id="MBO8436074.1"/>
    </source>
</evidence>
<dbReference type="GO" id="GO:0005886">
    <property type="term" value="C:plasma membrane"/>
    <property type="evidence" value="ECO:0007669"/>
    <property type="project" value="UniProtKB-SubCell"/>
</dbReference>
<sequence length="188" mass="20374">MGKENNERKYLKLFLTTFEISAFTFGGGYVIIPLMRKTFVGKLGWIEDSEMLDLTAIAQSAPGPIAVNAAILVGYKTGGIPGALLAILGAVLPPFVIISIISFFYQAFRDNKYVSLVMSGMSAGVAAVVIDAVISMAIDVFKLKKALPVIMMFLAFILVQFLDVNIILVIIAAGIVGYIEYKARRKKA</sequence>
<dbReference type="GO" id="GO:0015109">
    <property type="term" value="F:chromate transmembrane transporter activity"/>
    <property type="evidence" value="ECO:0007669"/>
    <property type="project" value="InterPro"/>
</dbReference>
<accession>A0A9D9DXW9</accession>
<dbReference type="AlphaFoldDB" id="A0A9D9DXW9"/>
<keyword evidence="4 7" id="KW-0812">Transmembrane</keyword>
<comment type="caution">
    <text evidence="8">The sequence shown here is derived from an EMBL/GenBank/DDBJ whole genome shotgun (WGS) entry which is preliminary data.</text>
</comment>
<gene>
    <name evidence="8" type="ORF">IAA97_03755</name>
</gene>
<dbReference type="InterPro" id="IPR003370">
    <property type="entry name" value="Chromate_transpt"/>
</dbReference>
<evidence type="ECO:0000256" key="6">
    <source>
        <dbReference type="ARBA" id="ARBA00023136"/>
    </source>
</evidence>
<dbReference type="InterPro" id="IPR052518">
    <property type="entry name" value="CHR_Transporter"/>
</dbReference>
<dbReference type="Proteomes" id="UP000823615">
    <property type="component" value="Unassembled WGS sequence"/>
</dbReference>
<feature type="transmembrane region" description="Helical" evidence="7">
    <location>
        <begin position="12"/>
        <end position="32"/>
    </location>
</feature>
<reference evidence="8" key="2">
    <citation type="journal article" date="2021" name="PeerJ">
        <title>Extensive microbial diversity within the chicken gut microbiome revealed by metagenomics and culture.</title>
        <authorList>
            <person name="Gilroy R."/>
            <person name="Ravi A."/>
            <person name="Getino M."/>
            <person name="Pursley I."/>
            <person name="Horton D.L."/>
            <person name="Alikhan N.F."/>
            <person name="Baker D."/>
            <person name="Gharbi K."/>
            <person name="Hall N."/>
            <person name="Watson M."/>
            <person name="Adriaenssens E.M."/>
            <person name="Foster-Nyarko E."/>
            <person name="Jarju S."/>
            <person name="Secka A."/>
            <person name="Antonio M."/>
            <person name="Oren A."/>
            <person name="Chaudhuri R.R."/>
            <person name="La Ragione R."/>
            <person name="Hildebrand F."/>
            <person name="Pallen M.J."/>
        </authorList>
    </citation>
    <scope>NUCLEOTIDE SEQUENCE</scope>
    <source>
        <strain evidence="8">7293</strain>
    </source>
</reference>
<name>A0A9D9DXW9_9SPIO</name>
<dbReference type="PANTHER" id="PTHR43663:SF2">
    <property type="entry name" value="CHROMATE TRANSPORT PROTEIN-RELATED"/>
    <property type="match status" value="1"/>
</dbReference>
<evidence type="ECO:0000313" key="9">
    <source>
        <dbReference type="Proteomes" id="UP000823615"/>
    </source>
</evidence>
<evidence type="ECO:0000256" key="3">
    <source>
        <dbReference type="ARBA" id="ARBA00022475"/>
    </source>
</evidence>
<evidence type="ECO:0000256" key="4">
    <source>
        <dbReference type="ARBA" id="ARBA00022692"/>
    </source>
</evidence>
<dbReference type="Pfam" id="PF02417">
    <property type="entry name" value="Chromate_transp"/>
    <property type="match status" value="1"/>
</dbReference>
<dbReference type="PANTHER" id="PTHR43663">
    <property type="entry name" value="CHROMATE TRANSPORT PROTEIN-RELATED"/>
    <property type="match status" value="1"/>
</dbReference>
<comment type="subcellular location">
    <subcellularLocation>
        <location evidence="1">Cell membrane</location>
        <topology evidence="1">Multi-pass membrane protein</topology>
    </subcellularLocation>
</comment>
<feature type="transmembrane region" description="Helical" evidence="7">
    <location>
        <begin position="83"/>
        <end position="104"/>
    </location>
</feature>
<evidence type="ECO:0000256" key="1">
    <source>
        <dbReference type="ARBA" id="ARBA00004651"/>
    </source>
</evidence>
<protein>
    <submittedName>
        <fullName evidence="8">Chromate transporter</fullName>
    </submittedName>
</protein>
<reference evidence="8" key="1">
    <citation type="submission" date="2020-10" db="EMBL/GenBank/DDBJ databases">
        <authorList>
            <person name="Gilroy R."/>
        </authorList>
    </citation>
    <scope>NUCLEOTIDE SEQUENCE</scope>
    <source>
        <strain evidence="8">7293</strain>
    </source>
</reference>
<evidence type="ECO:0000256" key="2">
    <source>
        <dbReference type="ARBA" id="ARBA00005262"/>
    </source>
</evidence>
<organism evidence="8 9">
    <name type="scientific">Candidatus Ornithospirochaeta stercoripullorum</name>
    <dbReference type="NCBI Taxonomy" id="2840899"/>
    <lineage>
        <taxon>Bacteria</taxon>
        <taxon>Pseudomonadati</taxon>
        <taxon>Spirochaetota</taxon>
        <taxon>Spirochaetia</taxon>
        <taxon>Spirochaetales</taxon>
        <taxon>Spirochaetaceae</taxon>
        <taxon>Spirochaetaceae incertae sedis</taxon>
        <taxon>Candidatus Ornithospirochaeta</taxon>
    </lineage>
</organism>
<evidence type="ECO:0000256" key="7">
    <source>
        <dbReference type="SAM" id="Phobius"/>
    </source>
</evidence>
<keyword evidence="3" id="KW-1003">Cell membrane</keyword>
<keyword evidence="6 7" id="KW-0472">Membrane</keyword>
<evidence type="ECO:0000256" key="5">
    <source>
        <dbReference type="ARBA" id="ARBA00022989"/>
    </source>
</evidence>
<dbReference type="EMBL" id="JADIMT010000050">
    <property type="protein sequence ID" value="MBO8436074.1"/>
    <property type="molecule type" value="Genomic_DNA"/>
</dbReference>
<keyword evidence="5 7" id="KW-1133">Transmembrane helix</keyword>
<feature type="transmembrane region" description="Helical" evidence="7">
    <location>
        <begin position="116"/>
        <end position="138"/>
    </location>
</feature>
<feature type="transmembrane region" description="Helical" evidence="7">
    <location>
        <begin position="150"/>
        <end position="179"/>
    </location>
</feature>